<organism evidence="1 2">
    <name type="scientific">Trichodelitschia bisporula</name>
    <dbReference type="NCBI Taxonomy" id="703511"/>
    <lineage>
        <taxon>Eukaryota</taxon>
        <taxon>Fungi</taxon>
        <taxon>Dikarya</taxon>
        <taxon>Ascomycota</taxon>
        <taxon>Pezizomycotina</taxon>
        <taxon>Dothideomycetes</taxon>
        <taxon>Dothideomycetes incertae sedis</taxon>
        <taxon>Phaeotrichales</taxon>
        <taxon>Phaeotrichaceae</taxon>
        <taxon>Trichodelitschia</taxon>
    </lineage>
</organism>
<dbReference type="InterPro" id="IPR015943">
    <property type="entry name" value="WD40/YVTN_repeat-like_dom_sf"/>
</dbReference>
<dbReference type="EMBL" id="ML996687">
    <property type="protein sequence ID" value="KAF2405648.1"/>
    <property type="molecule type" value="Genomic_DNA"/>
</dbReference>
<gene>
    <name evidence="1" type="ORF">EJ06DRAFT_553000</name>
</gene>
<keyword evidence="2" id="KW-1185">Reference proteome</keyword>
<evidence type="ECO:0000313" key="1">
    <source>
        <dbReference type="EMBL" id="KAF2405648.1"/>
    </source>
</evidence>
<reference evidence="1" key="1">
    <citation type="journal article" date="2020" name="Stud. Mycol.">
        <title>101 Dothideomycetes genomes: a test case for predicting lifestyles and emergence of pathogens.</title>
        <authorList>
            <person name="Haridas S."/>
            <person name="Albert R."/>
            <person name="Binder M."/>
            <person name="Bloem J."/>
            <person name="Labutti K."/>
            <person name="Salamov A."/>
            <person name="Andreopoulos B."/>
            <person name="Baker S."/>
            <person name="Barry K."/>
            <person name="Bills G."/>
            <person name="Bluhm B."/>
            <person name="Cannon C."/>
            <person name="Castanera R."/>
            <person name="Culley D."/>
            <person name="Daum C."/>
            <person name="Ezra D."/>
            <person name="Gonzalez J."/>
            <person name="Henrissat B."/>
            <person name="Kuo A."/>
            <person name="Liang C."/>
            <person name="Lipzen A."/>
            <person name="Lutzoni F."/>
            <person name="Magnuson J."/>
            <person name="Mondo S."/>
            <person name="Nolan M."/>
            <person name="Ohm R."/>
            <person name="Pangilinan J."/>
            <person name="Park H.-J."/>
            <person name="Ramirez L."/>
            <person name="Alfaro M."/>
            <person name="Sun H."/>
            <person name="Tritt A."/>
            <person name="Yoshinaga Y."/>
            <person name="Zwiers L.-H."/>
            <person name="Turgeon B."/>
            <person name="Goodwin S."/>
            <person name="Spatafora J."/>
            <person name="Crous P."/>
            <person name="Grigoriev I."/>
        </authorList>
    </citation>
    <scope>NUCLEOTIDE SEQUENCE</scope>
    <source>
        <strain evidence="1">CBS 262.69</strain>
    </source>
</reference>
<feature type="non-terminal residue" evidence="1">
    <location>
        <position position="1"/>
    </location>
</feature>
<dbReference type="Gene3D" id="2.130.10.10">
    <property type="entry name" value="YVTN repeat-like/Quinoprotein amine dehydrogenase"/>
    <property type="match status" value="1"/>
</dbReference>
<dbReference type="OrthoDB" id="5240432at2759"/>
<protein>
    <recommendedName>
        <fullName evidence="3">WD40 repeat-like protein</fullName>
    </recommendedName>
</protein>
<evidence type="ECO:0008006" key="3">
    <source>
        <dbReference type="Google" id="ProtNLM"/>
    </source>
</evidence>
<name>A0A6G1IBH6_9PEZI</name>
<proteinExistence type="predicted"/>
<dbReference type="AlphaFoldDB" id="A0A6G1IBH6"/>
<evidence type="ECO:0000313" key="2">
    <source>
        <dbReference type="Proteomes" id="UP000799640"/>
    </source>
</evidence>
<sequence length="91" mass="9935">LWDAGSGKALQTLEGQSDINAVAFSLDGKQSPGSGSDPPRFRIVGEWIIIGAEELLWLPVEYRRPEAVAIHGDKIGFGYSSGRVLCMEFNR</sequence>
<accession>A0A6G1IBH6</accession>
<dbReference type="Proteomes" id="UP000799640">
    <property type="component" value="Unassembled WGS sequence"/>
</dbReference>